<dbReference type="PANTHER" id="PTHR43433:SF5">
    <property type="entry name" value="AB HYDROLASE-1 DOMAIN-CONTAINING PROTEIN"/>
    <property type="match status" value="1"/>
</dbReference>
<dbReference type="Pfam" id="PF00561">
    <property type="entry name" value="Abhydrolase_1"/>
    <property type="match status" value="1"/>
</dbReference>
<protein>
    <submittedName>
        <fullName evidence="3">Alpha/beta hydrolase</fullName>
    </submittedName>
</protein>
<keyword evidence="3" id="KW-0378">Hydrolase</keyword>
<dbReference type="SUPFAM" id="SSF53474">
    <property type="entry name" value="alpha/beta-Hydrolases"/>
    <property type="match status" value="1"/>
</dbReference>
<gene>
    <name evidence="3" type="ORF">PQ457_06550</name>
</gene>
<accession>A0ABY7TZA1</accession>
<proteinExistence type="predicted"/>
<dbReference type="InterPro" id="IPR029058">
    <property type="entry name" value="AB_hydrolase_fold"/>
</dbReference>
<evidence type="ECO:0000313" key="4">
    <source>
        <dbReference type="Proteomes" id="UP001218231"/>
    </source>
</evidence>
<evidence type="ECO:0000259" key="1">
    <source>
        <dbReference type="Pfam" id="PF00561"/>
    </source>
</evidence>
<dbReference type="InterPro" id="IPR013595">
    <property type="entry name" value="Pept_S33_TAP-like_C"/>
</dbReference>
<evidence type="ECO:0000313" key="3">
    <source>
        <dbReference type="EMBL" id="WCT78616.1"/>
    </source>
</evidence>
<feature type="domain" description="Peptidase S33 tripeptidyl aminopeptidase-like C-terminal" evidence="2">
    <location>
        <begin position="225"/>
        <end position="296"/>
    </location>
</feature>
<evidence type="ECO:0000259" key="2">
    <source>
        <dbReference type="Pfam" id="PF08386"/>
    </source>
</evidence>
<reference evidence="3 4" key="1">
    <citation type="submission" date="2023-02" db="EMBL/GenBank/DDBJ databases">
        <title>Genome sequence of Novosphingobium humi KACC 19094.</title>
        <authorList>
            <person name="Kim S."/>
            <person name="Heo J."/>
            <person name="Kwon S.-W."/>
        </authorList>
    </citation>
    <scope>NUCLEOTIDE SEQUENCE [LARGE SCALE GENOMIC DNA]</scope>
    <source>
        <strain evidence="3 4">KACC 19094</strain>
    </source>
</reference>
<dbReference type="EMBL" id="CP117417">
    <property type="protein sequence ID" value="WCT78616.1"/>
    <property type="molecule type" value="Genomic_DNA"/>
</dbReference>
<name>A0ABY7TZA1_9SPHN</name>
<keyword evidence="4" id="KW-1185">Reference proteome</keyword>
<feature type="domain" description="AB hydrolase-1" evidence="1">
    <location>
        <begin position="23"/>
        <end position="162"/>
    </location>
</feature>
<dbReference type="Pfam" id="PF08386">
    <property type="entry name" value="Abhydrolase_4"/>
    <property type="match status" value="1"/>
</dbReference>
<dbReference type="InterPro" id="IPR050471">
    <property type="entry name" value="AB_hydrolase"/>
</dbReference>
<organism evidence="3 4">
    <name type="scientific">Novosphingobium humi</name>
    <dbReference type="NCBI Taxonomy" id="2282397"/>
    <lineage>
        <taxon>Bacteria</taxon>
        <taxon>Pseudomonadati</taxon>
        <taxon>Pseudomonadota</taxon>
        <taxon>Alphaproteobacteria</taxon>
        <taxon>Sphingomonadales</taxon>
        <taxon>Sphingomonadaceae</taxon>
        <taxon>Novosphingobium</taxon>
    </lineage>
</organism>
<sequence>MPIIQANGVELASDSFGEADATPVLLIAGLGTQRIRWTAPFCQDLAARRLRVIRFDNRDSGQSTSFSHAGTPDFAAMMAGRKPLIPYTLEDMAADALGLLEALDIERAHVVGRSMGGMIAQIMASSHPERVLSLTSIMASSGNPRLPAPEPDVMAMMMGPSPDPRVDEAGYVAHCLRFARQIAAPCLPFDEPGQCALILEELRCGWHPGAAARQMAAIATDGDRRERLAEITAPSLVIHGTADPLFPLPHGEDTAAAIPGACLLAIKGMGHDLARPFHAAITDAIIQMVQGTKPVRGS</sequence>
<dbReference type="GO" id="GO:0016787">
    <property type="term" value="F:hydrolase activity"/>
    <property type="evidence" value="ECO:0007669"/>
    <property type="project" value="UniProtKB-KW"/>
</dbReference>
<dbReference type="InterPro" id="IPR000073">
    <property type="entry name" value="AB_hydrolase_1"/>
</dbReference>
<dbReference type="Gene3D" id="3.40.50.1820">
    <property type="entry name" value="alpha/beta hydrolase"/>
    <property type="match status" value="1"/>
</dbReference>
<dbReference type="Proteomes" id="UP001218231">
    <property type="component" value="Chromosome"/>
</dbReference>
<dbReference type="PANTHER" id="PTHR43433">
    <property type="entry name" value="HYDROLASE, ALPHA/BETA FOLD FAMILY PROTEIN"/>
    <property type="match status" value="1"/>
</dbReference>
<dbReference type="RefSeq" id="WP_273618926.1">
    <property type="nucleotide sequence ID" value="NZ_CP117417.1"/>
</dbReference>